<accession>A0A8S1EZL2</accession>
<evidence type="ECO:0000256" key="1">
    <source>
        <dbReference type="SAM" id="Phobius"/>
    </source>
</evidence>
<dbReference type="EMBL" id="CADEPM010000005">
    <property type="protein sequence ID" value="CAB3406820.1"/>
    <property type="molecule type" value="Genomic_DNA"/>
</dbReference>
<sequence>MPIRLLIFFASLLFNVSQCGSVMSFCGVAEHIEMTNDLMGIVENCSPAKIVCGARDQRILMNSRVVLDCMDYTNDTYFNFAYHCKFRLFTRVPLCDKTTERYCYRVILNCDLHYKSPKAIVYIIALGAILSILLIIALIGAVIYKTCYHTKSTNIQQL</sequence>
<comment type="caution">
    <text evidence="3">The sequence shown here is derived from an EMBL/GenBank/DDBJ whole genome shotgun (WGS) entry which is preliminary data.</text>
</comment>
<keyword evidence="2" id="KW-0732">Signal</keyword>
<keyword evidence="1" id="KW-0472">Membrane</keyword>
<dbReference type="Proteomes" id="UP000494206">
    <property type="component" value="Unassembled WGS sequence"/>
</dbReference>
<evidence type="ECO:0000313" key="3">
    <source>
        <dbReference type="EMBL" id="CAB3406820.1"/>
    </source>
</evidence>
<feature type="chain" id="PRO_5035779228" evidence="2">
    <location>
        <begin position="20"/>
        <end position="158"/>
    </location>
</feature>
<organism evidence="3 4">
    <name type="scientific">Caenorhabditis bovis</name>
    <dbReference type="NCBI Taxonomy" id="2654633"/>
    <lineage>
        <taxon>Eukaryota</taxon>
        <taxon>Metazoa</taxon>
        <taxon>Ecdysozoa</taxon>
        <taxon>Nematoda</taxon>
        <taxon>Chromadorea</taxon>
        <taxon>Rhabditida</taxon>
        <taxon>Rhabditina</taxon>
        <taxon>Rhabditomorpha</taxon>
        <taxon>Rhabditoidea</taxon>
        <taxon>Rhabditidae</taxon>
        <taxon>Peloderinae</taxon>
        <taxon>Caenorhabditis</taxon>
    </lineage>
</organism>
<name>A0A8S1EZL2_9PELO</name>
<gene>
    <name evidence="3" type="ORF">CBOVIS_LOCUS8836</name>
</gene>
<protein>
    <submittedName>
        <fullName evidence="3">Uncharacterized protein</fullName>
    </submittedName>
</protein>
<proteinExistence type="predicted"/>
<keyword evidence="4" id="KW-1185">Reference proteome</keyword>
<keyword evidence="1" id="KW-1133">Transmembrane helix</keyword>
<feature type="transmembrane region" description="Helical" evidence="1">
    <location>
        <begin position="119"/>
        <end position="144"/>
    </location>
</feature>
<evidence type="ECO:0000256" key="2">
    <source>
        <dbReference type="SAM" id="SignalP"/>
    </source>
</evidence>
<dbReference type="AlphaFoldDB" id="A0A8S1EZL2"/>
<evidence type="ECO:0000313" key="4">
    <source>
        <dbReference type="Proteomes" id="UP000494206"/>
    </source>
</evidence>
<keyword evidence="1" id="KW-0812">Transmembrane</keyword>
<reference evidence="3 4" key="1">
    <citation type="submission" date="2020-04" db="EMBL/GenBank/DDBJ databases">
        <authorList>
            <person name="Laetsch R D."/>
            <person name="Stevens L."/>
            <person name="Kumar S."/>
            <person name="Blaxter L. M."/>
        </authorList>
    </citation>
    <scope>NUCLEOTIDE SEQUENCE [LARGE SCALE GENOMIC DNA]</scope>
</reference>
<feature type="signal peptide" evidence="2">
    <location>
        <begin position="1"/>
        <end position="19"/>
    </location>
</feature>